<dbReference type="SUPFAM" id="SSF53697">
    <property type="entry name" value="SIS domain"/>
    <property type="match status" value="1"/>
</dbReference>
<dbReference type="GO" id="GO:0048029">
    <property type="term" value="F:monosaccharide binding"/>
    <property type="evidence" value="ECO:0007669"/>
    <property type="project" value="TreeGrafter"/>
</dbReference>
<keyword evidence="5" id="KW-1133">Transmembrane helix</keyword>
<evidence type="ECO:0000256" key="4">
    <source>
        <dbReference type="RuleBase" id="RU000612"/>
    </source>
</evidence>
<comment type="catalytic activity">
    <reaction evidence="4">
        <text>alpha-D-glucose 6-phosphate = beta-D-fructose 6-phosphate</text>
        <dbReference type="Rhea" id="RHEA:11816"/>
        <dbReference type="ChEBI" id="CHEBI:57634"/>
        <dbReference type="ChEBI" id="CHEBI:58225"/>
        <dbReference type="EC" id="5.3.1.9"/>
    </reaction>
</comment>
<dbReference type="AlphaFoldDB" id="A0A521BNQ3"/>
<keyword evidence="3 4" id="KW-0413">Isomerase</keyword>
<dbReference type="InterPro" id="IPR046348">
    <property type="entry name" value="SIS_dom_sf"/>
</dbReference>
<dbReference type="RefSeq" id="WP_142934695.1">
    <property type="nucleotide sequence ID" value="NZ_FXTM01000006.1"/>
</dbReference>
<organism evidence="6 7">
    <name type="scientific">Balnearium lithotrophicum</name>
    <dbReference type="NCBI Taxonomy" id="223788"/>
    <lineage>
        <taxon>Bacteria</taxon>
        <taxon>Pseudomonadati</taxon>
        <taxon>Aquificota</taxon>
        <taxon>Aquificia</taxon>
        <taxon>Desulfurobacteriales</taxon>
        <taxon>Desulfurobacteriaceae</taxon>
        <taxon>Balnearium</taxon>
    </lineage>
</organism>
<dbReference type="PROSITE" id="PS51463">
    <property type="entry name" value="P_GLUCOSE_ISOMERASE_3"/>
    <property type="match status" value="1"/>
</dbReference>
<dbReference type="CDD" id="cd05016">
    <property type="entry name" value="SIS_PGI_2"/>
    <property type="match status" value="1"/>
</dbReference>
<dbReference type="GO" id="GO:0006094">
    <property type="term" value="P:gluconeogenesis"/>
    <property type="evidence" value="ECO:0007669"/>
    <property type="project" value="UniProtKB-KW"/>
</dbReference>
<dbReference type="UniPathway" id="UPA00109">
    <property type="reaction ID" value="UER00181"/>
</dbReference>
<dbReference type="Gene3D" id="3.40.50.10490">
    <property type="entry name" value="Glucose-6-phosphate isomerase like protein, domain 1"/>
    <property type="match status" value="2"/>
</dbReference>
<dbReference type="EMBL" id="FXTM01000006">
    <property type="protein sequence ID" value="SMO48752.1"/>
    <property type="molecule type" value="Genomic_DNA"/>
</dbReference>
<evidence type="ECO:0000313" key="7">
    <source>
        <dbReference type="Proteomes" id="UP000317315"/>
    </source>
</evidence>
<dbReference type="OrthoDB" id="140919at2"/>
<accession>A0A521BNQ3</accession>
<dbReference type="InterPro" id="IPR035482">
    <property type="entry name" value="SIS_PGI_2"/>
</dbReference>
<dbReference type="GO" id="GO:0005829">
    <property type="term" value="C:cytosol"/>
    <property type="evidence" value="ECO:0007669"/>
    <property type="project" value="TreeGrafter"/>
</dbReference>
<evidence type="ECO:0000256" key="2">
    <source>
        <dbReference type="ARBA" id="ARBA00023152"/>
    </source>
</evidence>
<reference evidence="6 7" key="1">
    <citation type="submission" date="2017-05" db="EMBL/GenBank/DDBJ databases">
        <authorList>
            <person name="Varghese N."/>
            <person name="Submissions S."/>
        </authorList>
    </citation>
    <scope>NUCLEOTIDE SEQUENCE [LARGE SCALE GENOMIC DNA]</scope>
    <source>
        <strain evidence="6 7">DSM 16304</strain>
    </source>
</reference>
<dbReference type="GO" id="GO:0006096">
    <property type="term" value="P:glycolytic process"/>
    <property type="evidence" value="ECO:0007669"/>
    <property type="project" value="UniProtKB-UniPathway"/>
</dbReference>
<feature type="transmembrane region" description="Helical" evidence="5">
    <location>
        <begin position="352"/>
        <end position="370"/>
    </location>
</feature>
<protein>
    <recommendedName>
        <fullName evidence="4">Glucose-6-phosphate isomerase</fullName>
        <ecNumber evidence="4">5.3.1.9</ecNumber>
    </recommendedName>
</protein>
<sequence>MKVFFDDSGFSFSDYESTLEKFKPNSLLTKKEMPFLELPKEEELLKISVVSDNLREKADTLVVVGMGGSSRGAKAVHQAVGRERGNLLFIDNIDPNLIDETLKKIDWKRTAFAFISKSGRTLETVTAMNVIIEELKRRNLTKGRLVFVGDRGNSFEEISREFDAPFLEIPKEVGGRFSVFTAVGLLPLMFASYDIVKFLDGAYDSINAPISAFYLAASKYLHYQKGRNISVVMPYSSYMSEFTEWYAQLWAESLGKLGKGQTPLKAIGTSSQHSILQLFIDGPDDKFYQLFFVNSYPVDLELPEKTYVLPYLSKKKISEVMRAEFEGTLFALKRSKRPIVRFELSSLSEYQMGYLLMFYMISVVVMAKLLGINPYGQPAVEIGKKYASEILMGRGGDV</sequence>
<dbReference type="InterPro" id="IPR035476">
    <property type="entry name" value="SIS_PGI_1"/>
</dbReference>
<name>A0A521BNQ3_9BACT</name>
<dbReference type="CDD" id="cd05015">
    <property type="entry name" value="SIS_PGI_1"/>
    <property type="match status" value="1"/>
</dbReference>
<comment type="similarity">
    <text evidence="4">Belongs to the GPI family.</text>
</comment>
<keyword evidence="7" id="KW-1185">Reference proteome</keyword>
<comment type="pathway">
    <text evidence="4">Carbohydrate degradation; glycolysis; D-glyceraldehyde 3-phosphate and glycerone phosphate from D-glucose: step 2/4.</text>
</comment>
<dbReference type="GO" id="GO:0004347">
    <property type="term" value="F:glucose-6-phosphate isomerase activity"/>
    <property type="evidence" value="ECO:0007669"/>
    <property type="project" value="UniProtKB-EC"/>
</dbReference>
<dbReference type="PANTHER" id="PTHR11469">
    <property type="entry name" value="GLUCOSE-6-PHOSPHATE ISOMERASE"/>
    <property type="match status" value="1"/>
</dbReference>
<dbReference type="EC" id="5.3.1.9" evidence="4"/>
<proteinExistence type="inferred from homology"/>
<evidence type="ECO:0000313" key="6">
    <source>
        <dbReference type="EMBL" id="SMO48752.1"/>
    </source>
</evidence>
<keyword evidence="5" id="KW-0472">Membrane</keyword>
<dbReference type="GO" id="GO:0097367">
    <property type="term" value="F:carbohydrate derivative binding"/>
    <property type="evidence" value="ECO:0007669"/>
    <property type="project" value="InterPro"/>
</dbReference>
<dbReference type="Pfam" id="PF00342">
    <property type="entry name" value="PGI"/>
    <property type="match status" value="1"/>
</dbReference>
<dbReference type="GO" id="GO:0051156">
    <property type="term" value="P:glucose 6-phosphate metabolic process"/>
    <property type="evidence" value="ECO:0007669"/>
    <property type="project" value="TreeGrafter"/>
</dbReference>
<keyword evidence="5" id="KW-0812">Transmembrane</keyword>
<keyword evidence="2 4" id="KW-0324">Glycolysis</keyword>
<evidence type="ECO:0000256" key="3">
    <source>
        <dbReference type="ARBA" id="ARBA00023235"/>
    </source>
</evidence>
<dbReference type="PRINTS" id="PR00662">
    <property type="entry name" value="G6PISOMERASE"/>
</dbReference>
<dbReference type="Proteomes" id="UP000317315">
    <property type="component" value="Unassembled WGS sequence"/>
</dbReference>
<evidence type="ECO:0000256" key="1">
    <source>
        <dbReference type="ARBA" id="ARBA00022432"/>
    </source>
</evidence>
<gene>
    <name evidence="6" type="ORF">SAMN06269117_10666</name>
</gene>
<dbReference type="InterPro" id="IPR001672">
    <property type="entry name" value="G6P_Isomerase"/>
</dbReference>
<dbReference type="PANTHER" id="PTHR11469:SF1">
    <property type="entry name" value="GLUCOSE-6-PHOSPHATE ISOMERASE"/>
    <property type="match status" value="1"/>
</dbReference>
<keyword evidence="1 4" id="KW-0312">Gluconeogenesis</keyword>
<evidence type="ECO:0000256" key="5">
    <source>
        <dbReference type="SAM" id="Phobius"/>
    </source>
</evidence>